<dbReference type="Pfam" id="PF01040">
    <property type="entry name" value="UbiA"/>
    <property type="match status" value="1"/>
</dbReference>
<dbReference type="RefSeq" id="WP_318750191.1">
    <property type="nucleotide sequence ID" value="NZ_CP132508.1"/>
</dbReference>
<sequence>MNHPEERRPSATTPEDAGTSAGAYPAPAAGATLPSAAAPHAAEPRSWRLLARAWFQATRPHLKPVTVIPVLVGILVAGGEGHFDPWLALWTLLGSLAIHAGTDMANDYYDFVMYEGDAPFTGGSGVIQAGWLSPESLRRGAWVCFGFGALVGVYLAARTGWPALALGLLGIASGLFYTAPPVRYGYRGLGEVMVGLNMGAVLVVGSYYVQARGVSLEALVASLPLVSLVALILYAESIHDIEEDRATGKRTLAARLGEAGAVRLYFGWVAATAVLVVAGVLAGRLPALLLLTLVPAARCLRAAPRYLGGRYRHEDLYRLGRMALGLYKATGAALVGGYAWWWIRAALG</sequence>
<evidence type="ECO:0000256" key="10">
    <source>
        <dbReference type="SAM" id="Phobius"/>
    </source>
</evidence>
<accession>A0ABZ0QLG5</accession>
<dbReference type="EC" id="2.5.1.74" evidence="8"/>
<feature type="transmembrane region" description="Helical" evidence="10">
    <location>
        <begin position="215"/>
        <end position="235"/>
    </location>
</feature>
<evidence type="ECO:0000256" key="1">
    <source>
        <dbReference type="ARBA" id="ARBA00004141"/>
    </source>
</evidence>
<proteinExistence type="predicted"/>
<dbReference type="PANTHER" id="PTHR13929:SF0">
    <property type="entry name" value="UBIA PRENYLTRANSFERASE DOMAIN-CONTAINING PROTEIN 1"/>
    <property type="match status" value="1"/>
</dbReference>
<keyword evidence="4" id="KW-0808">Transferase</keyword>
<gene>
    <name evidence="11" type="primary">menA</name>
    <name evidence="11" type="ORF">Q5761_08145</name>
</gene>
<feature type="transmembrane region" description="Helical" evidence="10">
    <location>
        <begin position="163"/>
        <end position="180"/>
    </location>
</feature>
<comment type="pathway">
    <text evidence="2">Quinol/quinone metabolism; menaquinone biosynthesis.</text>
</comment>
<evidence type="ECO:0000256" key="6">
    <source>
        <dbReference type="ARBA" id="ARBA00022989"/>
    </source>
</evidence>
<keyword evidence="6 10" id="KW-1133">Transmembrane helix</keyword>
<comment type="subcellular location">
    <subcellularLocation>
        <location evidence="1">Membrane</location>
        <topology evidence="1">Multi-pass membrane protein</topology>
    </subcellularLocation>
</comment>
<dbReference type="Gene3D" id="1.20.120.1780">
    <property type="entry name" value="UbiA prenyltransferase"/>
    <property type="match status" value="1"/>
</dbReference>
<evidence type="ECO:0000256" key="8">
    <source>
        <dbReference type="NCBIfam" id="TIGR00751"/>
    </source>
</evidence>
<organism evidence="11 12">
    <name type="scientific">Thermaerobacter composti</name>
    <dbReference type="NCBI Taxonomy" id="554949"/>
    <lineage>
        <taxon>Bacteria</taxon>
        <taxon>Bacillati</taxon>
        <taxon>Bacillota</taxon>
        <taxon>Clostridia</taxon>
        <taxon>Eubacteriales</taxon>
        <taxon>Clostridiales Family XVII. Incertae Sedis</taxon>
        <taxon>Thermaerobacter</taxon>
    </lineage>
</organism>
<dbReference type="InterPro" id="IPR000537">
    <property type="entry name" value="UbiA_prenyltransferase"/>
</dbReference>
<dbReference type="Gene3D" id="1.10.357.140">
    <property type="entry name" value="UbiA prenyltransferase"/>
    <property type="match status" value="1"/>
</dbReference>
<feature type="transmembrane region" description="Helical" evidence="10">
    <location>
        <begin position="324"/>
        <end position="343"/>
    </location>
</feature>
<keyword evidence="3" id="KW-0474">Menaquinone biosynthesis</keyword>
<evidence type="ECO:0000313" key="12">
    <source>
        <dbReference type="Proteomes" id="UP001304683"/>
    </source>
</evidence>
<feature type="compositionally biased region" description="Low complexity" evidence="9">
    <location>
        <begin position="17"/>
        <end position="26"/>
    </location>
</feature>
<name>A0ABZ0QLG5_9FIRM</name>
<feature type="region of interest" description="Disordered" evidence="9">
    <location>
        <begin position="1"/>
        <end position="26"/>
    </location>
</feature>
<reference evidence="11 12" key="1">
    <citation type="submission" date="2023-08" db="EMBL/GenBank/DDBJ databases">
        <title>Genome sequence of Thermaerobacter compostii strain Ins1, a spore-forming filamentous bacterium isolated from a deep geothermal reservoir.</title>
        <authorList>
            <person name="Bregnard D."/>
            <person name="Gonzalez D."/>
            <person name="Junier P."/>
        </authorList>
    </citation>
    <scope>NUCLEOTIDE SEQUENCE [LARGE SCALE GENOMIC DNA]</scope>
    <source>
        <strain evidence="11 12">Ins1</strain>
    </source>
</reference>
<feature type="transmembrane region" description="Helical" evidence="10">
    <location>
        <begin position="256"/>
        <end position="279"/>
    </location>
</feature>
<evidence type="ECO:0000256" key="5">
    <source>
        <dbReference type="ARBA" id="ARBA00022692"/>
    </source>
</evidence>
<protein>
    <recommendedName>
        <fullName evidence="8">1,4-dihydroxy-2-naphthoate octaprenyltransferase</fullName>
        <ecNumber evidence="8">2.5.1.74</ecNumber>
    </recommendedName>
</protein>
<dbReference type="PANTHER" id="PTHR13929">
    <property type="entry name" value="1,4-DIHYDROXY-2-NAPHTHOATE OCTAPRENYLTRANSFERASE"/>
    <property type="match status" value="1"/>
</dbReference>
<dbReference type="CDD" id="cd13962">
    <property type="entry name" value="PT_UbiA_UBIAD1"/>
    <property type="match status" value="1"/>
</dbReference>
<evidence type="ECO:0000313" key="11">
    <source>
        <dbReference type="EMBL" id="WPD18343.1"/>
    </source>
</evidence>
<keyword evidence="7 10" id="KW-0472">Membrane</keyword>
<keyword evidence="5 10" id="KW-0812">Transmembrane</keyword>
<feature type="transmembrane region" description="Helical" evidence="10">
    <location>
        <begin position="285"/>
        <end position="303"/>
    </location>
</feature>
<dbReference type="InterPro" id="IPR044878">
    <property type="entry name" value="UbiA_sf"/>
</dbReference>
<evidence type="ECO:0000256" key="4">
    <source>
        <dbReference type="ARBA" id="ARBA00022679"/>
    </source>
</evidence>
<dbReference type="Proteomes" id="UP001304683">
    <property type="component" value="Chromosome"/>
</dbReference>
<evidence type="ECO:0000256" key="2">
    <source>
        <dbReference type="ARBA" id="ARBA00004863"/>
    </source>
</evidence>
<dbReference type="InterPro" id="IPR026046">
    <property type="entry name" value="UBIAD1"/>
</dbReference>
<dbReference type="EMBL" id="CP132508">
    <property type="protein sequence ID" value="WPD18343.1"/>
    <property type="molecule type" value="Genomic_DNA"/>
</dbReference>
<keyword evidence="12" id="KW-1185">Reference proteome</keyword>
<evidence type="ECO:0000256" key="3">
    <source>
        <dbReference type="ARBA" id="ARBA00022428"/>
    </source>
</evidence>
<feature type="transmembrane region" description="Helical" evidence="10">
    <location>
        <begin position="192"/>
        <end position="209"/>
    </location>
</feature>
<evidence type="ECO:0000256" key="9">
    <source>
        <dbReference type="SAM" id="MobiDB-lite"/>
    </source>
</evidence>
<dbReference type="NCBIfam" id="TIGR00751">
    <property type="entry name" value="menA"/>
    <property type="match status" value="1"/>
</dbReference>
<evidence type="ECO:0000256" key="7">
    <source>
        <dbReference type="ARBA" id="ARBA00023136"/>
    </source>
</evidence>